<dbReference type="STRING" id="10195.A0A3M7R6Q3"/>
<dbReference type="SMART" id="SM00244">
    <property type="entry name" value="PHB"/>
    <property type="match status" value="1"/>
</dbReference>
<feature type="transmembrane region" description="Helical" evidence="2">
    <location>
        <begin position="42"/>
        <end position="66"/>
    </location>
</feature>
<dbReference type="Gene3D" id="3.30.479.30">
    <property type="entry name" value="Band 7 domain"/>
    <property type="match status" value="1"/>
</dbReference>
<dbReference type="InterPro" id="IPR001972">
    <property type="entry name" value="Stomatin_HflK_fam"/>
</dbReference>
<proteinExistence type="inferred from homology"/>
<accession>A0A3M7R6Q3</accession>
<dbReference type="Proteomes" id="UP000276133">
    <property type="component" value="Unassembled WGS sequence"/>
</dbReference>
<dbReference type="Gene3D" id="6.10.250.2090">
    <property type="match status" value="1"/>
</dbReference>
<organism evidence="4 5">
    <name type="scientific">Brachionus plicatilis</name>
    <name type="common">Marine rotifer</name>
    <name type="synonym">Brachionus muelleri</name>
    <dbReference type="NCBI Taxonomy" id="10195"/>
    <lineage>
        <taxon>Eukaryota</taxon>
        <taxon>Metazoa</taxon>
        <taxon>Spiralia</taxon>
        <taxon>Gnathifera</taxon>
        <taxon>Rotifera</taxon>
        <taxon>Eurotatoria</taxon>
        <taxon>Monogononta</taxon>
        <taxon>Pseudotrocha</taxon>
        <taxon>Ploima</taxon>
        <taxon>Brachionidae</taxon>
        <taxon>Brachionus</taxon>
    </lineage>
</organism>
<comment type="caution">
    <text evidence="4">The sequence shown here is derived from an EMBL/GenBank/DDBJ whole genome shotgun (WGS) entry which is preliminary data.</text>
</comment>
<name>A0A3M7R6Q3_BRAPC</name>
<keyword evidence="2" id="KW-1133">Transmembrane helix</keyword>
<dbReference type="AlphaFoldDB" id="A0A3M7R6Q3"/>
<comment type="similarity">
    <text evidence="1">Belongs to the band 7/mec-2 family.</text>
</comment>
<dbReference type="FunFam" id="3.30.479.30:FF:000004">
    <property type="entry name" value="Putative membrane protease family, stomatin"/>
    <property type="match status" value="1"/>
</dbReference>
<keyword evidence="2" id="KW-0472">Membrane</keyword>
<dbReference type="InterPro" id="IPR036013">
    <property type="entry name" value="Band_7/SPFH_dom_sf"/>
</dbReference>
<protein>
    <recommendedName>
        <fullName evidence="3">Band 7 domain-containing protein</fullName>
    </recommendedName>
</protein>
<sequence>MIKNIVPDPYAKNKNKQVGFNDVPNTDAKYSAEEGFGFCGHVLIALSYFMLFVGLPFTLCCCMKVVQEYQRAVIFRLGRILTGGAKGPGLFFILPCIDNLVTVDLRTITFDVPPQEILTKDSVTVTVDAVVYFRIFDPVASVINVENAQYSTRLLAATTLRNILGTKTLQEVLQDRESLAHHMQGVMVERVEVKDVRLPVQLQRAMATEAEATREARAKVVAAQGEQNASVALKEAADTINKSPIALQLRYLQTLTHIAGEKNSTIVFPIPIEFLKLIGQQKIAKHSTQS</sequence>
<dbReference type="EMBL" id="REGN01004084">
    <property type="protein sequence ID" value="RNA19216.1"/>
    <property type="molecule type" value="Genomic_DNA"/>
</dbReference>
<dbReference type="OrthoDB" id="2105077at2759"/>
<keyword evidence="2" id="KW-0812">Transmembrane</keyword>
<gene>
    <name evidence="4" type="ORF">BpHYR1_008810</name>
</gene>
<feature type="domain" description="Band 7" evidence="3">
    <location>
        <begin position="61"/>
        <end position="210"/>
    </location>
</feature>
<dbReference type="InterPro" id="IPR043202">
    <property type="entry name" value="Band-7_stomatin-like"/>
</dbReference>
<evidence type="ECO:0000313" key="5">
    <source>
        <dbReference type="Proteomes" id="UP000276133"/>
    </source>
</evidence>
<dbReference type="PANTHER" id="PTHR10264:SF19">
    <property type="entry name" value="AT06885P-RELATED"/>
    <property type="match status" value="1"/>
</dbReference>
<dbReference type="PANTHER" id="PTHR10264">
    <property type="entry name" value="BAND 7 PROTEIN-RELATED"/>
    <property type="match status" value="1"/>
</dbReference>
<dbReference type="Pfam" id="PF01145">
    <property type="entry name" value="Band_7"/>
    <property type="match status" value="1"/>
</dbReference>
<keyword evidence="5" id="KW-1185">Reference proteome</keyword>
<dbReference type="InterPro" id="IPR001107">
    <property type="entry name" value="Band_7"/>
</dbReference>
<evidence type="ECO:0000313" key="4">
    <source>
        <dbReference type="EMBL" id="RNA19216.1"/>
    </source>
</evidence>
<evidence type="ECO:0000256" key="1">
    <source>
        <dbReference type="ARBA" id="ARBA00008164"/>
    </source>
</evidence>
<dbReference type="GO" id="GO:0009898">
    <property type="term" value="C:cytoplasmic side of plasma membrane"/>
    <property type="evidence" value="ECO:0007669"/>
    <property type="project" value="UniProtKB-ARBA"/>
</dbReference>
<dbReference type="SUPFAM" id="SSF117892">
    <property type="entry name" value="Band 7/SPFH domain"/>
    <property type="match status" value="1"/>
</dbReference>
<reference evidence="4 5" key="1">
    <citation type="journal article" date="2018" name="Sci. Rep.">
        <title>Genomic signatures of local adaptation to the degree of environmental predictability in rotifers.</title>
        <authorList>
            <person name="Franch-Gras L."/>
            <person name="Hahn C."/>
            <person name="Garcia-Roger E.M."/>
            <person name="Carmona M.J."/>
            <person name="Serra M."/>
            <person name="Gomez A."/>
        </authorList>
    </citation>
    <scope>NUCLEOTIDE SEQUENCE [LARGE SCALE GENOMIC DNA]</scope>
    <source>
        <strain evidence="4">HYR1</strain>
    </source>
</reference>
<evidence type="ECO:0000256" key="2">
    <source>
        <dbReference type="SAM" id="Phobius"/>
    </source>
</evidence>
<evidence type="ECO:0000259" key="3">
    <source>
        <dbReference type="SMART" id="SM00244"/>
    </source>
</evidence>
<dbReference type="PRINTS" id="PR00721">
    <property type="entry name" value="STOMATIN"/>
</dbReference>